<accession>A0A1T4QS23</accession>
<dbReference type="InterPro" id="IPR013784">
    <property type="entry name" value="Carb-bd-like_fold"/>
</dbReference>
<gene>
    <name evidence="5" type="ORF">SAMN02745119_02513</name>
</gene>
<dbReference type="InterPro" id="IPR044060">
    <property type="entry name" value="Bacterial_rp_domain"/>
</dbReference>
<evidence type="ECO:0000313" key="6">
    <source>
        <dbReference type="Proteomes" id="UP000190102"/>
    </source>
</evidence>
<feature type="domain" description="Lcl C-terminal" evidence="2">
    <location>
        <begin position="40"/>
        <end position="151"/>
    </location>
</feature>
<protein>
    <submittedName>
        <fullName evidence="5">Listeria/Bacterioides repeat-containing protein</fullName>
    </submittedName>
</protein>
<feature type="signal peptide" evidence="1">
    <location>
        <begin position="1"/>
        <end position="31"/>
    </location>
</feature>
<evidence type="ECO:0000256" key="1">
    <source>
        <dbReference type="SAM" id="SignalP"/>
    </source>
</evidence>
<proteinExistence type="predicted"/>
<dbReference type="Proteomes" id="UP000190102">
    <property type="component" value="Unassembled WGS sequence"/>
</dbReference>
<feature type="domain" description="Bacterial repeat" evidence="4">
    <location>
        <begin position="1634"/>
        <end position="1686"/>
    </location>
</feature>
<dbReference type="InterPro" id="IPR022357">
    <property type="entry name" value="MIP_CS"/>
</dbReference>
<evidence type="ECO:0000259" key="4">
    <source>
        <dbReference type="Pfam" id="PF18998"/>
    </source>
</evidence>
<dbReference type="RefSeq" id="WP_078790772.1">
    <property type="nucleotide sequence ID" value="NZ_FUWR01000014.1"/>
</dbReference>
<evidence type="ECO:0000313" key="5">
    <source>
        <dbReference type="EMBL" id="SKA06291.1"/>
    </source>
</evidence>
<dbReference type="InterPro" id="IPR011635">
    <property type="entry name" value="CARDB"/>
</dbReference>
<dbReference type="PROSITE" id="PS00221">
    <property type="entry name" value="MIP"/>
    <property type="match status" value="1"/>
</dbReference>
<sequence length="1771" mass="186671">MQTKHRLFLLLLFQFFILNSQFSILNCSAQAAQLSDNGNGTVTDSKTGLVWQQGEPGAKTWDNALAYCEGLSLAGADDWRLPNVKELESLTDDTRYNPALDRTYFPNANSSIYWSSTTIAYNTGYAWSVNFFYGYVSYYYKYGTGYVRCVRGGQSGSLGSLGISPSSVTFAPLYIGQSASRTLTLSNTLSNSVTIGKASLSGENAPAFSLGDTCSDKTIASQGSCSIVVDISVKFCGPKTALLTIPTSQGNLTVDLSGQACGVGNALLGGKVTDALSKQALGSVAVMVGSYGPYTTNASGMYQTEYLPSGSYEVVATKSGYDVWRGSMTLVPNQTSLKNISLSSASGMRVMSLTSKYSSGKPYYFLPGVSFEVTYTAEVDWNGKTPGKVRFITSHGSYDVATSSSIATKTINVGTEIDACNTLQAIAIAGDGSQTAAKSADFMVTKPLPVDPGMPAITTGMKVTDEGGAYRYTNSLDREFLNKITDVAADIPLFEKAPVLMQYIPEIDFSFSGQEGKASYDLKFSDLEQLKADGRFTWRKNPNGLKNYIKLIQERLKKGKYDWRHFPKVRIGGFDASMVPEFNQQYSFEPASCGSQNSGWKGSLDFLLATDLTIYGNYHFAIPVTPPIPMYAKASINLAGDFSLNVTDTFANNSHGTMHLNPTVTFSGGPGLDDVAAIEATAKGGMKTETDWYYDQKLYSNLKYAEVFLEISARAYLWKFEREVGPYTWTRCVSGVCPSDSSVALEKQSAASSKPTLIPRTYLQVAAPANFKAAPAYSVKQVATETQSYSVASAPIVTSTFPASSASLSSSGSNVNLLWLTDNAERTSINGTMLQHASFDGAAWSTPVAVADNGTADFSPTSLTFSDGSMVAAWEDMKTTLPDTAQLEDMAPLMEVAAAVYNPTTKTWGAAVRLTDNGSLDRSPKLAGKDASNLLLTWTSNSQNDLNGSATKPNNLYAATYNGIAWSAPQLLASIPNAIKRYSAAYDGTVANIVLSLDTDGDGSTLEDLELYRLTNSGGTWSSLTRLTTDTIIDDNPQLALDSSNNVVMTWVRGNELSSVVNFDFDKRTVIRTEESYSNTLADYKQAQATDGKVAVIYADTSEGSTSDLFGLFYDPVFKVWGEPKQLTFDAETEQWPSLAFLGADTIISVYNRKLLINPDGTPTTGALTDLYMLKHTMGDDLTLEAGSLISDPRNPAPDTAVTLSAVAQNLGDKVPQNVPVSFYNGDPASGGTLISTATIAGPFKPGEVLTVSIPWMIPASTTPYLVYAVIDPSSSIDTLNRANNVISSPLAQPDLAIQKITWEKLAATTYSMIVTVANIGGTASAASTVTLHNGSSTGPVITNLTVPALERFASVDLAYEWDASATVQPYYTVVGIVDEANTIAESDELNNSVTVVLDGNQQDISVTPNPLSGTANVGQLSTALLTIRNAGTAALAVSTIGLSGTDAAVFSVAPAGDNACASLAPTIEAGLSCTVGVSLTPAGLGTSTATVTIVSNDPDTPSVAVPVSVTGADSGAPVISAFEIPATTKTKTIPFTTLTATDNVAITGWMVTETATAPAAGDAGWVATKPAGYAVTANGSKTICIWAKDAAGNVSTSVQATTNVQMPNLAVSISGPGSVSSSPAGISCSSGTCSSLFDDATGVTLTASPGTLATFTGWSGDCTDSSGSCSVTMTADRSVTAAFTLAAKIKIGSTGYSSFADAYAAASATDTTLVYLLEDTLPLSTLINKKLNLQGGYYADFTRTPSGYTVLQGTLTIGSGSIIADRIVVK</sequence>
<dbReference type="Pfam" id="PF07603">
    <property type="entry name" value="Lcl_C"/>
    <property type="match status" value="1"/>
</dbReference>
<dbReference type="PANTHER" id="PTHR35812:SF1">
    <property type="entry name" value="LIPOPROTEIN"/>
    <property type="match status" value="1"/>
</dbReference>
<feature type="domain" description="CARDB" evidence="3">
    <location>
        <begin position="1293"/>
        <end position="1395"/>
    </location>
</feature>
<evidence type="ECO:0000259" key="3">
    <source>
        <dbReference type="Pfam" id="PF07705"/>
    </source>
</evidence>
<dbReference type="NCBIfam" id="NF012200">
    <property type="entry name" value="choice_anch_D"/>
    <property type="match status" value="2"/>
</dbReference>
<dbReference type="Pfam" id="PF07705">
    <property type="entry name" value="CARDB"/>
    <property type="match status" value="2"/>
</dbReference>
<dbReference type="GO" id="GO:0030246">
    <property type="term" value="F:carbohydrate binding"/>
    <property type="evidence" value="ECO:0007669"/>
    <property type="project" value="InterPro"/>
</dbReference>
<dbReference type="InterPro" id="IPR011460">
    <property type="entry name" value="Lcl_C"/>
</dbReference>
<dbReference type="PANTHER" id="PTHR35812">
    <property type="entry name" value="LIPOPROTEIN"/>
    <property type="match status" value="1"/>
</dbReference>
<organism evidence="5 6">
    <name type="scientific">Trichlorobacter thiogenes</name>
    <dbReference type="NCBI Taxonomy" id="115783"/>
    <lineage>
        <taxon>Bacteria</taxon>
        <taxon>Pseudomonadati</taxon>
        <taxon>Thermodesulfobacteriota</taxon>
        <taxon>Desulfuromonadia</taxon>
        <taxon>Geobacterales</taxon>
        <taxon>Geobacteraceae</taxon>
        <taxon>Trichlorobacter</taxon>
    </lineage>
</organism>
<dbReference type="Gene3D" id="2.60.40.10">
    <property type="entry name" value="Immunoglobulins"/>
    <property type="match status" value="4"/>
</dbReference>
<dbReference type="Gene3D" id="2.60.40.1120">
    <property type="entry name" value="Carboxypeptidase-like, regulatory domain"/>
    <property type="match status" value="1"/>
</dbReference>
<dbReference type="OrthoDB" id="262245at2"/>
<reference evidence="6" key="1">
    <citation type="submission" date="2017-02" db="EMBL/GenBank/DDBJ databases">
        <authorList>
            <person name="Varghese N."/>
            <person name="Submissions S."/>
        </authorList>
    </citation>
    <scope>NUCLEOTIDE SEQUENCE [LARGE SCALE GENOMIC DNA]</scope>
    <source>
        <strain evidence="6">ATCC BAA-34</strain>
    </source>
</reference>
<dbReference type="SUPFAM" id="SSF49452">
    <property type="entry name" value="Starch-binding domain-like"/>
    <property type="match status" value="1"/>
</dbReference>
<name>A0A1T4QS23_9BACT</name>
<evidence type="ECO:0000259" key="2">
    <source>
        <dbReference type="Pfam" id="PF07603"/>
    </source>
</evidence>
<keyword evidence="6" id="KW-1185">Reference proteome</keyword>
<dbReference type="STRING" id="115783.SAMN02745119_02513"/>
<dbReference type="Pfam" id="PF13620">
    <property type="entry name" value="CarboxypepD_reg"/>
    <property type="match status" value="1"/>
</dbReference>
<dbReference type="EMBL" id="FUWR01000014">
    <property type="protein sequence ID" value="SKA06291.1"/>
    <property type="molecule type" value="Genomic_DNA"/>
</dbReference>
<feature type="chain" id="PRO_5012572090" evidence="1">
    <location>
        <begin position="32"/>
        <end position="1771"/>
    </location>
</feature>
<feature type="domain" description="CARDB" evidence="3">
    <location>
        <begin position="1181"/>
        <end position="1288"/>
    </location>
</feature>
<dbReference type="InterPro" id="IPR013783">
    <property type="entry name" value="Ig-like_fold"/>
</dbReference>
<keyword evidence="1" id="KW-0732">Signal</keyword>
<dbReference type="Pfam" id="PF18998">
    <property type="entry name" value="Flg_new_2"/>
    <property type="match status" value="1"/>
</dbReference>